<dbReference type="AlphaFoldDB" id="A0AB34J047"/>
<keyword evidence="3" id="KW-1185">Reference proteome</keyword>
<evidence type="ECO:0008006" key="4">
    <source>
        <dbReference type="Google" id="ProtNLM"/>
    </source>
</evidence>
<proteinExistence type="predicted"/>
<dbReference type="Proteomes" id="UP001515480">
    <property type="component" value="Unassembled WGS sequence"/>
</dbReference>
<accession>A0AB34J047</accession>
<keyword evidence="1" id="KW-1133">Transmembrane helix</keyword>
<evidence type="ECO:0000313" key="2">
    <source>
        <dbReference type="EMBL" id="KAL1510873.1"/>
    </source>
</evidence>
<dbReference type="EMBL" id="JBGBPQ010000014">
    <property type="protein sequence ID" value="KAL1510873.1"/>
    <property type="molecule type" value="Genomic_DNA"/>
</dbReference>
<keyword evidence="1" id="KW-0472">Membrane</keyword>
<name>A0AB34J047_PRYPA</name>
<dbReference type="Gene3D" id="3.40.50.880">
    <property type="match status" value="1"/>
</dbReference>
<dbReference type="SUPFAM" id="SSF52317">
    <property type="entry name" value="Class I glutamine amidotransferase-like"/>
    <property type="match status" value="1"/>
</dbReference>
<organism evidence="2 3">
    <name type="scientific">Prymnesium parvum</name>
    <name type="common">Toxic golden alga</name>
    <dbReference type="NCBI Taxonomy" id="97485"/>
    <lineage>
        <taxon>Eukaryota</taxon>
        <taxon>Haptista</taxon>
        <taxon>Haptophyta</taxon>
        <taxon>Prymnesiophyceae</taxon>
        <taxon>Prymnesiales</taxon>
        <taxon>Prymnesiaceae</taxon>
        <taxon>Prymnesium</taxon>
    </lineage>
</organism>
<dbReference type="InterPro" id="IPR029062">
    <property type="entry name" value="Class_I_gatase-like"/>
</dbReference>
<evidence type="ECO:0000313" key="3">
    <source>
        <dbReference type="Proteomes" id="UP001515480"/>
    </source>
</evidence>
<reference evidence="2 3" key="1">
    <citation type="journal article" date="2024" name="Science">
        <title>Giant polyketide synthase enzymes in the biosynthesis of giant marine polyether toxins.</title>
        <authorList>
            <person name="Fallon T.R."/>
            <person name="Shende V.V."/>
            <person name="Wierzbicki I.H."/>
            <person name="Pendleton A.L."/>
            <person name="Watervoot N.F."/>
            <person name="Auber R.P."/>
            <person name="Gonzalez D.J."/>
            <person name="Wisecaver J.H."/>
            <person name="Moore B.S."/>
        </authorList>
    </citation>
    <scope>NUCLEOTIDE SEQUENCE [LARGE SCALE GENOMIC DNA]</scope>
    <source>
        <strain evidence="2 3">12B1</strain>
    </source>
</reference>
<protein>
    <recommendedName>
        <fullName evidence="4">DJ-1/PfpI domain-containing protein</fullName>
    </recommendedName>
</protein>
<keyword evidence="1" id="KW-0812">Transmembrane</keyword>
<sequence>MSLSLSSDDLTTWPVLASAAALLAAFCWSYARRRRAPAASPRARALILVGTPHFPLPAVAQPFAVFTAAGVEVTLCSARGGATQPDPASLQTEVAQAAAAACDPCWLQVLETVGGGLAALPQLRAERFDALFVAGGAGVLRELRETDLRGRRLTPFCLACRDAGAQLLARGGVVGATGHGVLALPQLSEEEKERYAGRYFAGALDSAAPEVAQSMLDALQLGEGA</sequence>
<feature type="transmembrane region" description="Helical" evidence="1">
    <location>
        <begin position="12"/>
        <end position="31"/>
    </location>
</feature>
<gene>
    <name evidence="2" type="ORF">AB1Y20_005705</name>
</gene>
<evidence type="ECO:0000256" key="1">
    <source>
        <dbReference type="SAM" id="Phobius"/>
    </source>
</evidence>
<comment type="caution">
    <text evidence="2">The sequence shown here is derived from an EMBL/GenBank/DDBJ whole genome shotgun (WGS) entry which is preliminary data.</text>
</comment>